<dbReference type="EMBL" id="DVMU01000037">
    <property type="protein sequence ID" value="HIU33226.1"/>
    <property type="molecule type" value="Genomic_DNA"/>
</dbReference>
<dbReference type="PIRSF" id="PIRSF005096">
    <property type="entry name" value="GALM"/>
    <property type="match status" value="1"/>
</dbReference>
<comment type="catalytic activity">
    <reaction evidence="1 8">
        <text>alpha-D-glucose = beta-D-glucose</text>
        <dbReference type="Rhea" id="RHEA:10264"/>
        <dbReference type="ChEBI" id="CHEBI:15903"/>
        <dbReference type="ChEBI" id="CHEBI:17925"/>
        <dbReference type="EC" id="5.1.3.3"/>
    </reaction>
</comment>
<evidence type="ECO:0000256" key="1">
    <source>
        <dbReference type="ARBA" id="ARBA00001614"/>
    </source>
</evidence>
<comment type="caution">
    <text evidence="12">The sequence shown here is derived from an EMBL/GenBank/DDBJ whole genome shotgun (WGS) entry which is preliminary data.</text>
</comment>
<comment type="pathway">
    <text evidence="2 8">Carbohydrate metabolism; hexose metabolism.</text>
</comment>
<feature type="binding site" evidence="11">
    <location>
        <begin position="78"/>
        <end position="79"/>
    </location>
    <ligand>
        <name>beta-D-galactose</name>
        <dbReference type="ChEBI" id="CHEBI:27667"/>
    </ligand>
</feature>
<dbReference type="GO" id="GO:0030246">
    <property type="term" value="F:carbohydrate binding"/>
    <property type="evidence" value="ECO:0007669"/>
    <property type="project" value="InterPro"/>
</dbReference>
<dbReference type="InterPro" id="IPR011013">
    <property type="entry name" value="Gal_mutarotase_sf_dom"/>
</dbReference>
<feature type="active site" description="Proton acceptor" evidence="9">
    <location>
        <position position="309"/>
    </location>
</feature>
<dbReference type="InterPro" id="IPR015443">
    <property type="entry name" value="Aldose_1-epimerase"/>
</dbReference>
<organism evidence="12 13">
    <name type="scientific">Candidatus Pullichristensenella excrementigallinarum</name>
    <dbReference type="NCBI Taxonomy" id="2840907"/>
    <lineage>
        <taxon>Bacteria</taxon>
        <taxon>Bacillati</taxon>
        <taxon>Bacillota</taxon>
        <taxon>Clostridia</taxon>
        <taxon>Candidatus Pullichristensenella</taxon>
    </lineage>
</organism>
<dbReference type="GO" id="GO:0006006">
    <property type="term" value="P:glucose metabolic process"/>
    <property type="evidence" value="ECO:0007669"/>
    <property type="project" value="TreeGrafter"/>
</dbReference>
<dbReference type="Proteomes" id="UP000824072">
    <property type="component" value="Unassembled WGS sequence"/>
</dbReference>
<reference evidence="12" key="1">
    <citation type="submission" date="2020-10" db="EMBL/GenBank/DDBJ databases">
        <authorList>
            <person name="Gilroy R."/>
        </authorList>
    </citation>
    <scope>NUCLEOTIDE SEQUENCE</scope>
    <source>
        <strain evidence="12">ChiHcec3-11533</strain>
    </source>
</reference>
<dbReference type="CDD" id="cd09019">
    <property type="entry name" value="galactose_mutarotase_like"/>
    <property type="match status" value="1"/>
</dbReference>
<dbReference type="EC" id="5.1.3.3" evidence="4 8"/>
<comment type="similarity">
    <text evidence="3 8">Belongs to the aldose epimerase family.</text>
</comment>
<proteinExistence type="inferred from homology"/>
<dbReference type="Gene3D" id="2.70.98.10">
    <property type="match status" value="1"/>
</dbReference>
<dbReference type="InterPro" id="IPR047215">
    <property type="entry name" value="Galactose_mutarotase-like"/>
</dbReference>
<evidence type="ECO:0000256" key="6">
    <source>
        <dbReference type="ARBA" id="ARBA00023235"/>
    </source>
</evidence>
<evidence type="ECO:0000256" key="4">
    <source>
        <dbReference type="ARBA" id="ARBA00013185"/>
    </source>
</evidence>
<dbReference type="InterPro" id="IPR014718">
    <property type="entry name" value="GH-type_carb-bd"/>
</dbReference>
<evidence type="ECO:0000256" key="10">
    <source>
        <dbReference type="PIRSR" id="PIRSR005096-2"/>
    </source>
</evidence>
<dbReference type="Pfam" id="PF01263">
    <property type="entry name" value="Aldose_epim"/>
    <property type="match status" value="1"/>
</dbReference>
<dbReference type="PROSITE" id="PS00545">
    <property type="entry name" value="ALDOSE_1_EPIMERASE"/>
    <property type="match status" value="1"/>
</dbReference>
<dbReference type="PANTHER" id="PTHR10091:SF0">
    <property type="entry name" value="GALACTOSE MUTAROTASE"/>
    <property type="match status" value="1"/>
</dbReference>
<keyword evidence="7 8" id="KW-0119">Carbohydrate metabolism</keyword>
<dbReference type="NCBIfam" id="NF008277">
    <property type="entry name" value="PRK11055.1"/>
    <property type="match status" value="1"/>
</dbReference>
<evidence type="ECO:0000256" key="3">
    <source>
        <dbReference type="ARBA" id="ARBA00006206"/>
    </source>
</evidence>
<name>A0A9D1IAS1_9FIRM</name>
<feature type="binding site" evidence="10">
    <location>
        <position position="251"/>
    </location>
    <ligand>
        <name>beta-D-galactose</name>
        <dbReference type="ChEBI" id="CHEBI:27667"/>
    </ligand>
</feature>
<evidence type="ECO:0000256" key="8">
    <source>
        <dbReference type="PIRNR" id="PIRNR005096"/>
    </source>
</evidence>
<protein>
    <recommendedName>
        <fullName evidence="5 8">Aldose 1-epimerase</fullName>
        <ecNumber evidence="4 8">5.1.3.3</ecNumber>
    </recommendedName>
</protein>
<dbReference type="GO" id="GO:0033499">
    <property type="term" value="P:galactose catabolic process via UDP-galactose, Leloir pathway"/>
    <property type="evidence" value="ECO:0007669"/>
    <property type="project" value="TreeGrafter"/>
</dbReference>
<evidence type="ECO:0000256" key="7">
    <source>
        <dbReference type="ARBA" id="ARBA00023277"/>
    </source>
</evidence>
<evidence type="ECO:0000256" key="5">
    <source>
        <dbReference type="ARBA" id="ARBA00014165"/>
    </source>
</evidence>
<evidence type="ECO:0000313" key="13">
    <source>
        <dbReference type="Proteomes" id="UP000824072"/>
    </source>
</evidence>
<dbReference type="GO" id="GO:0004034">
    <property type="term" value="F:aldose 1-epimerase activity"/>
    <property type="evidence" value="ECO:0007669"/>
    <property type="project" value="UniProtKB-EC"/>
</dbReference>
<sequence>MRVQSFGTLPDGQEAWLYILTNASGASVEITNYGGILRAVNVPDRQGNLKNVVLGYPDVGGYIPVNGYLGALIGRVGNRIADGCFELNGKEYTLYKNERGVNHLHGGRIGFDQKVWQATSMEGIQEDSLILKYVSKDGEEGYPGNLHVMVTYTFTDENELAIHYEAVSDQDTLCSLTNHSYFNLSGEGDVLKHTIEIDADTISVVDGNLIPTGEVRPVGGTPFDLRKPVVLGDALKHTQENEQMALGGGFDQNFNLNGEDAGLRFAAEVRDPDSGRVMTVFTDMPAVQFYTGNSLNSPLYKKHAGLCLETQYAPDSIHHPNFPDSVLRAGEKYDFVTVFAFDVE</sequence>
<gene>
    <name evidence="12" type="ORF">IAB02_01560</name>
</gene>
<accession>A0A9D1IAS1</accession>
<evidence type="ECO:0000256" key="11">
    <source>
        <dbReference type="PIRSR" id="PIRSR005096-3"/>
    </source>
</evidence>
<dbReference type="SUPFAM" id="SSF74650">
    <property type="entry name" value="Galactose mutarotase-like"/>
    <property type="match status" value="1"/>
</dbReference>
<evidence type="ECO:0000256" key="9">
    <source>
        <dbReference type="PIRSR" id="PIRSR005096-1"/>
    </source>
</evidence>
<feature type="binding site" evidence="11">
    <location>
        <begin position="179"/>
        <end position="181"/>
    </location>
    <ligand>
        <name>beta-D-galactose</name>
        <dbReference type="ChEBI" id="CHEBI:27667"/>
    </ligand>
</feature>
<dbReference type="InterPro" id="IPR008183">
    <property type="entry name" value="Aldose_1/G6P_1-epimerase"/>
</dbReference>
<evidence type="ECO:0000256" key="2">
    <source>
        <dbReference type="ARBA" id="ARBA00005028"/>
    </source>
</evidence>
<dbReference type="InterPro" id="IPR018052">
    <property type="entry name" value="Ald1_epimerase_CS"/>
</dbReference>
<keyword evidence="6 8" id="KW-0413">Isomerase</keyword>
<dbReference type="PANTHER" id="PTHR10091">
    <property type="entry name" value="ALDOSE-1-EPIMERASE"/>
    <property type="match status" value="1"/>
</dbReference>
<evidence type="ECO:0000313" key="12">
    <source>
        <dbReference type="EMBL" id="HIU33226.1"/>
    </source>
</evidence>
<dbReference type="AlphaFoldDB" id="A0A9D1IAS1"/>
<reference evidence="12" key="2">
    <citation type="journal article" date="2021" name="PeerJ">
        <title>Extensive microbial diversity within the chicken gut microbiome revealed by metagenomics and culture.</title>
        <authorList>
            <person name="Gilroy R."/>
            <person name="Ravi A."/>
            <person name="Getino M."/>
            <person name="Pursley I."/>
            <person name="Horton D.L."/>
            <person name="Alikhan N.F."/>
            <person name="Baker D."/>
            <person name="Gharbi K."/>
            <person name="Hall N."/>
            <person name="Watson M."/>
            <person name="Adriaenssens E.M."/>
            <person name="Foster-Nyarko E."/>
            <person name="Jarju S."/>
            <person name="Secka A."/>
            <person name="Antonio M."/>
            <person name="Oren A."/>
            <person name="Chaudhuri R.R."/>
            <person name="La Ragione R."/>
            <person name="Hildebrand F."/>
            <person name="Pallen M.J."/>
        </authorList>
    </citation>
    <scope>NUCLEOTIDE SEQUENCE</scope>
    <source>
        <strain evidence="12">ChiHcec3-11533</strain>
    </source>
</reference>
<feature type="active site" description="Proton donor" evidence="9">
    <location>
        <position position="179"/>
    </location>
</feature>